<accession>M8E637</accession>
<proteinExistence type="predicted"/>
<dbReference type="InterPro" id="IPR010064">
    <property type="entry name" value="HK97-gp10_tail"/>
</dbReference>
<comment type="caution">
    <text evidence="1">The sequence shown here is derived from an EMBL/GenBank/DDBJ whole genome shotgun (WGS) entry which is preliminary data.</text>
</comment>
<name>M8E637_9BACL</name>
<dbReference type="OrthoDB" id="2476432at2"/>
<sequence>MARELTIDFSKFAEALEKVPETVFKAAKRGMHDALDEWRQEAVDIAPLDKGTLRRGIDTRIEGDGLDMVGEVTAIAIEDSPKWPRFNYAYYLHEVKGKITNPTTPGTEAKFLDLPAKENEKKWVREIENEIRRELKKDGW</sequence>
<dbReference type="PATRIC" id="fig|1300222.3.peg.816"/>
<dbReference type="Pfam" id="PF04883">
    <property type="entry name" value="HK97-gp10_like"/>
    <property type="match status" value="1"/>
</dbReference>
<dbReference type="STRING" id="1300222.I532_03890"/>
<organism evidence="1 2">
    <name type="scientific">Brevibacillus borstelensis AK1</name>
    <dbReference type="NCBI Taxonomy" id="1300222"/>
    <lineage>
        <taxon>Bacteria</taxon>
        <taxon>Bacillati</taxon>
        <taxon>Bacillota</taxon>
        <taxon>Bacilli</taxon>
        <taxon>Bacillales</taxon>
        <taxon>Paenibacillaceae</taxon>
        <taxon>Brevibacillus</taxon>
    </lineage>
</organism>
<protein>
    <recommendedName>
        <fullName evidence="3">Phage protein</fullName>
    </recommendedName>
</protein>
<evidence type="ECO:0008006" key="3">
    <source>
        <dbReference type="Google" id="ProtNLM"/>
    </source>
</evidence>
<dbReference type="Proteomes" id="UP000012081">
    <property type="component" value="Unassembled WGS sequence"/>
</dbReference>
<reference evidence="1 2" key="1">
    <citation type="submission" date="2013-03" db="EMBL/GenBank/DDBJ databases">
        <title>Assembly of a new bacterial strain Brevibacillus borstelensis AK1.</title>
        <authorList>
            <person name="Rajan I."/>
            <person name="PoliReddy D."/>
            <person name="Sugumar T."/>
            <person name="Rathinam K."/>
            <person name="Alqarawi S."/>
            <person name="Khalil A.B."/>
            <person name="Sivakumar N."/>
        </authorList>
    </citation>
    <scope>NUCLEOTIDE SEQUENCE [LARGE SCALE GENOMIC DNA]</scope>
    <source>
        <strain evidence="1 2">AK1</strain>
    </source>
</reference>
<evidence type="ECO:0000313" key="1">
    <source>
        <dbReference type="EMBL" id="EMT54716.1"/>
    </source>
</evidence>
<evidence type="ECO:0000313" key="2">
    <source>
        <dbReference type="Proteomes" id="UP000012081"/>
    </source>
</evidence>
<keyword evidence="2" id="KW-1185">Reference proteome</keyword>
<dbReference type="RefSeq" id="WP_003386524.1">
    <property type="nucleotide sequence ID" value="NZ_APBN01000001.1"/>
</dbReference>
<dbReference type="AlphaFoldDB" id="M8E637"/>
<gene>
    <name evidence="1" type="ORF">I532_03890</name>
</gene>
<dbReference type="EMBL" id="APBN01000001">
    <property type="protein sequence ID" value="EMT54716.1"/>
    <property type="molecule type" value="Genomic_DNA"/>
</dbReference>